<evidence type="ECO:0000313" key="2">
    <source>
        <dbReference type="EMBL" id="EDT05908.1"/>
    </source>
</evidence>
<sequence length="174" mass="19710">MNKEYVAKAVEIIGACLGLVIAYQAVRFCQGAIGAPILDQAIEYICRPFAGALDTRFFSLMLHPDTNAQDLVVWLAAWIQEGVYYLLGIHVWLALGLLCQSCARAAARIYMVGFNQYCDEVRMARAEAERERRIYEARERRRELRRKRHEATQPKSGFSVATLVAGIIIGTFFF</sequence>
<evidence type="ECO:0008006" key="4">
    <source>
        <dbReference type="Google" id="ProtNLM"/>
    </source>
</evidence>
<comment type="caution">
    <text evidence="2">The sequence shown here is derived from an EMBL/GenBank/DDBJ whole genome shotgun (WGS) entry which is preliminary data.</text>
</comment>
<gene>
    <name evidence="2" type="ORF">BamIOP4010DRAFT_0645</name>
</gene>
<protein>
    <recommendedName>
        <fullName evidence="4">Transmembrane protein</fullName>
    </recommendedName>
</protein>
<feature type="transmembrane region" description="Helical" evidence="1">
    <location>
        <begin position="83"/>
        <end position="103"/>
    </location>
</feature>
<keyword evidence="1" id="KW-0812">Transmembrane</keyword>
<keyword evidence="1" id="KW-0472">Membrane</keyword>
<name>B1F9D6_9BURK</name>
<dbReference type="RefSeq" id="WP_006749862.1">
    <property type="nucleotide sequence ID" value="NZ_ABLC01000006.1"/>
</dbReference>
<evidence type="ECO:0000313" key="3">
    <source>
        <dbReference type="Proteomes" id="UP000005463"/>
    </source>
</evidence>
<proteinExistence type="predicted"/>
<dbReference type="Proteomes" id="UP000005463">
    <property type="component" value="Unassembled WGS sequence"/>
</dbReference>
<organism evidence="2 3">
    <name type="scientific">Burkholderia ambifaria IOP40-10</name>
    <dbReference type="NCBI Taxonomy" id="396596"/>
    <lineage>
        <taxon>Bacteria</taxon>
        <taxon>Pseudomonadati</taxon>
        <taxon>Pseudomonadota</taxon>
        <taxon>Betaproteobacteria</taxon>
        <taxon>Burkholderiales</taxon>
        <taxon>Burkholderiaceae</taxon>
        <taxon>Burkholderia</taxon>
        <taxon>Burkholderia cepacia complex</taxon>
    </lineage>
</organism>
<evidence type="ECO:0000256" key="1">
    <source>
        <dbReference type="SAM" id="Phobius"/>
    </source>
</evidence>
<dbReference type="EMBL" id="ABLC01000006">
    <property type="protein sequence ID" value="EDT05908.1"/>
    <property type="molecule type" value="Genomic_DNA"/>
</dbReference>
<accession>B1F9D6</accession>
<dbReference type="AlphaFoldDB" id="B1F9D6"/>
<dbReference type="PATRIC" id="fig|396596.7.peg.7427"/>
<keyword evidence="1" id="KW-1133">Transmembrane helix</keyword>
<reference evidence="2 3" key="1">
    <citation type="submission" date="2008-03" db="EMBL/GenBank/DDBJ databases">
        <title>Sequencing of the draft genome and assembly of Burkholderia ambifaria IOP40-10.</title>
        <authorList>
            <consortium name="US DOE Joint Genome Institute (JGI-PGF)"/>
            <person name="Copeland A."/>
            <person name="Lucas S."/>
            <person name="Lapidus A."/>
            <person name="Glavina del Rio T."/>
            <person name="Dalin E."/>
            <person name="Tice H."/>
            <person name="Bruce D."/>
            <person name="Goodwin L."/>
            <person name="Pitluck S."/>
            <person name="Larimer F."/>
            <person name="Land M.L."/>
            <person name="Hauser L."/>
            <person name="Tiedje J."/>
            <person name="Richardson P."/>
        </authorList>
    </citation>
    <scope>NUCLEOTIDE SEQUENCE [LARGE SCALE GENOMIC DNA]</scope>
    <source>
        <strain evidence="2 3">IOP40-10</strain>
    </source>
</reference>
<feature type="transmembrane region" description="Helical" evidence="1">
    <location>
        <begin position="156"/>
        <end position="173"/>
    </location>
</feature>